<name>A0A7C8GSW9_9BACI</name>
<comment type="caution">
    <text evidence="2">The sequence shown here is derived from an EMBL/GenBank/DDBJ whole genome shotgun (WGS) entry which is preliminary data.</text>
</comment>
<dbReference type="GO" id="GO:0016747">
    <property type="term" value="F:acyltransferase activity, transferring groups other than amino-acyl groups"/>
    <property type="evidence" value="ECO:0007669"/>
    <property type="project" value="InterPro"/>
</dbReference>
<reference evidence="2 3" key="1">
    <citation type="submission" date="2019-10" db="EMBL/GenBank/DDBJ databases">
        <title>Gracilibacillus sp. nov. isolated from rice seeds.</title>
        <authorList>
            <person name="He S."/>
        </authorList>
    </citation>
    <scope>NUCLEOTIDE SEQUENCE [LARGE SCALE GENOMIC DNA]</scope>
    <source>
        <strain evidence="2 3">TD8</strain>
    </source>
</reference>
<dbReference type="EMBL" id="WEID01000054">
    <property type="protein sequence ID" value="KAB8134690.1"/>
    <property type="molecule type" value="Genomic_DNA"/>
</dbReference>
<proteinExistence type="predicted"/>
<evidence type="ECO:0000313" key="3">
    <source>
        <dbReference type="Proteomes" id="UP000480246"/>
    </source>
</evidence>
<dbReference type="InterPro" id="IPR016181">
    <property type="entry name" value="Acyl_CoA_acyltransferase"/>
</dbReference>
<dbReference type="PANTHER" id="PTHR31143">
    <property type="match status" value="1"/>
</dbReference>
<accession>A0A7C8GSW9</accession>
<evidence type="ECO:0000313" key="2">
    <source>
        <dbReference type="EMBL" id="KAB8134690.1"/>
    </source>
</evidence>
<dbReference type="InterPro" id="IPR027365">
    <property type="entry name" value="GNAT_acetyltra_YdfB-like"/>
</dbReference>
<dbReference type="PANTHER" id="PTHR31143:SF2">
    <property type="entry name" value="FR47-LIKE DOMAIN-CONTAINING PROTEIN-RELATED"/>
    <property type="match status" value="1"/>
</dbReference>
<dbReference type="Proteomes" id="UP000480246">
    <property type="component" value="Unassembled WGS sequence"/>
</dbReference>
<dbReference type="SUPFAM" id="SSF55729">
    <property type="entry name" value="Acyl-CoA N-acyltransferases (Nat)"/>
    <property type="match status" value="1"/>
</dbReference>
<keyword evidence="2" id="KW-0808">Transferase</keyword>
<feature type="domain" description="N-acetyltransferase" evidence="1">
    <location>
        <begin position="142"/>
        <end position="275"/>
    </location>
</feature>
<dbReference type="RefSeq" id="WP_153403376.1">
    <property type="nucleotide sequence ID" value="NZ_ML762430.1"/>
</dbReference>
<dbReference type="InterPro" id="IPR000182">
    <property type="entry name" value="GNAT_dom"/>
</dbReference>
<evidence type="ECO:0000259" key="1">
    <source>
        <dbReference type="PROSITE" id="PS51186"/>
    </source>
</evidence>
<dbReference type="AlphaFoldDB" id="A0A7C8GSW9"/>
<gene>
    <name evidence="2" type="ORF">F9U64_11145</name>
</gene>
<keyword evidence="3" id="KW-1185">Reference proteome</keyword>
<dbReference type="Gene3D" id="3.40.630.30">
    <property type="match status" value="1"/>
</dbReference>
<dbReference type="PROSITE" id="PS51186">
    <property type="entry name" value="GNAT"/>
    <property type="match status" value="1"/>
</dbReference>
<organism evidence="2 3">
    <name type="scientific">Gracilibacillus oryzae</name>
    <dbReference type="NCBI Taxonomy" id="1672701"/>
    <lineage>
        <taxon>Bacteria</taxon>
        <taxon>Bacillati</taxon>
        <taxon>Bacillota</taxon>
        <taxon>Bacilli</taxon>
        <taxon>Bacillales</taxon>
        <taxon>Bacillaceae</taxon>
        <taxon>Gracilibacillus</taxon>
    </lineage>
</organism>
<dbReference type="Pfam" id="PF12746">
    <property type="entry name" value="GNAT_acetyltran"/>
    <property type="match status" value="1"/>
</dbReference>
<sequence length="275" mass="31908">MIVELKREDFKLCKNLLNRQSHLEPISVINGTNPGRVFVDHEQKPTSGIVWLGNNDGFIFIGNAQNDKFNQALNPFIDQFIVEEAGKVNLHYMEAIGNKRAWNATLKQVFHMREHSNWNQRVYTLKNYEYLEKNEPNIDPDYKITQINKDIFKSHIVNLDYLKEKILESWQSLDDFCDNGIGFCMIADKEIASMCFSNFVAGNVHCIAIETLKKYEGNKLAQKVAHAFVKECFRQKKLPYWDCMEENEASIAVAERVGFKPYFQYIGFDISLSSQ</sequence>
<protein>
    <submittedName>
        <fullName evidence="2">GNAT family N-acetyltransferase</fullName>
    </submittedName>
</protein>
<dbReference type="OrthoDB" id="7054616at2"/>